<dbReference type="Proteomes" id="UP000608955">
    <property type="component" value="Unassembled WGS sequence"/>
</dbReference>
<feature type="compositionally biased region" description="Basic and acidic residues" evidence="1">
    <location>
        <begin position="53"/>
        <end position="71"/>
    </location>
</feature>
<feature type="domain" description="Bacterial CdiA-CT RNAse A" evidence="2">
    <location>
        <begin position="538"/>
        <end position="640"/>
    </location>
</feature>
<reference evidence="3" key="1">
    <citation type="journal article" date="2014" name="Int. J. Syst. Evol. Microbiol.">
        <title>Complete genome sequence of Corynebacterium casei LMG S-19264T (=DSM 44701T), isolated from a smear-ripened cheese.</title>
        <authorList>
            <consortium name="US DOE Joint Genome Institute (JGI-PGF)"/>
            <person name="Walter F."/>
            <person name="Albersmeier A."/>
            <person name="Kalinowski J."/>
            <person name="Ruckert C."/>
        </authorList>
    </citation>
    <scope>NUCLEOTIDE SEQUENCE</scope>
    <source>
        <strain evidence="3">JCM 4654</strain>
    </source>
</reference>
<reference evidence="3" key="2">
    <citation type="submission" date="2020-09" db="EMBL/GenBank/DDBJ databases">
        <authorList>
            <person name="Sun Q."/>
            <person name="Ohkuma M."/>
        </authorList>
    </citation>
    <scope>NUCLEOTIDE SEQUENCE</scope>
    <source>
        <strain evidence="3">JCM 4654</strain>
    </source>
</reference>
<dbReference type="InterPro" id="IPR041436">
    <property type="entry name" value="RNAse_A_bac"/>
</dbReference>
<evidence type="ECO:0000256" key="1">
    <source>
        <dbReference type="SAM" id="MobiDB-lite"/>
    </source>
</evidence>
<evidence type="ECO:0000313" key="4">
    <source>
        <dbReference type="Proteomes" id="UP000608955"/>
    </source>
</evidence>
<accession>A0A918XZX1</accession>
<dbReference type="Pfam" id="PF18431">
    <property type="entry name" value="RNAse_A_bac"/>
    <property type="match status" value="1"/>
</dbReference>
<keyword evidence="4" id="KW-1185">Reference proteome</keyword>
<dbReference type="RefSeq" id="WP_190176345.1">
    <property type="nucleotide sequence ID" value="NZ_BMVF01000002.1"/>
</dbReference>
<gene>
    <name evidence="3" type="ORF">GCM10010508_08660</name>
</gene>
<evidence type="ECO:0000259" key="2">
    <source>
        <dbReference type="Pfam" id="PF18431"/>
    </source>
</evidence>
<dbReference type="EMBL" id="BMVF01000002">
    <property type="protein sequence ID" value="GHD85330.1"/>
    <property type="molecule type" value="Genomic_DNA"/>
</dbReference>
<feature type="region of interest" description="Disordered" evidence="1">
    <location>
        <begin position="306"/>
        <end position="335"/>
    </location>
</feature>
<feature type="compositionally biased region" description="Pro residues" evidence="1">
    <location>
        <begin position="36"/>
        <end position="52"/>
    </location>
</feature>
<feature type="region of interest" description="Disordered" evidence="1">
    <location>
        <begin position="586"/>
        <end position="611"/>
    </location>
</feature>
<name>A0A918XZX1_9ACTN</name>
<feature type="compositionally biased region" description="Pro residues" evidence="1">
    <location>
        <begin position="1"/>
        <end position="14"/>
    </location>
</feature>
<proteinExistence type="predicted"/>
<comment type="caution">
    <text evidence="3">The sequence shown here is derived from an EMBL/GenBank/DDBJ whole genome shotgun (WGS) entry which is preliminary data.</text>
</comment>
<organism evidence="3 4">
    <name type="scientific">Streptomyces naganishii JCM 4654</name>
    <dbReference type="NCBI Taxonomy" id="1306179"/>
    <lineage>
        <taxon>Bacteria</taxon>
        <taxon>Bacillati</taxon>
        <taxon>Actinomycetota</taxon>
        <taxon>Actinomycetes</taxon>
        <taxon>Kitasatosporales</taxon>
        <taxon>Streptomycetaceae</taxon>
        <taxon>Streptomyces</taxon>
    </lineage>
</organism>
<protein>
    <recommendedName>
        <fullName evidence="2">Bacterial CdiA-CT RNAse A domain-containing protein</fullName>
    </recommendedName>
</protein>
<feature type="region of interest" description="Disordered" evidence="1">
    <location>
        <begin position="1"/>
        <end position="85"/>
    </location>
</feature>
<sequence>MATPPAPQPAPSASPPAGAGSGGGGHPSPRPEPDPEPGPSPDPDHQPPPPPPTERDGLPSDARRRWERDQLKQPPPDSGGGFDVKPGHVYYTSAVIRDEQVDFHKRAMRLVHDVDHRQAAGKGSGADDFAAAYDDVAKEFLETWSRCVASIGGVSVGLTVTANHYQAADWSSRGIQGPPPRRDPPVGVGKASYGPVASIKWTGTGDDSDVPFVGAIGDVPDFLADLIKPAIEEGLRLGKTHEITPGAQTGDMRGIGDAWAAAGESAKKSADAFTGSIEYLTDGGDSDWQSAMNAFCQSIWGSTAWGGRRDTDNEALPPSRPGGRDWRTNPKEAPSARRPVIEVLQKTGNEMKQIFHDAADAAEKCRRTTERLAAQAAKATVKDMTPDGFSWEEFTKLSAYATFAEIVLKFRSHMDKSGCDAAVEACHKAFHEGADRLRKLLPELREAAISAPTYEAEEARAEAFGARSLTDFKPGHVWTRPGDTDDGVYTVDLASTEWLENSHTASKHVGLTDDQLAQRLRDDLKKPPRPGTAWPYGQPKIAEASSFQDMESAQKLTQYNLDKNDNRISDWIRSKPANGARLDVSVSETPYGHSGRSIDKSEIQNDPFPAGEARYVDGVETRLVYNDDLDPPFTVMTSMPKNLTQKAGS</sequence>
<dbReference type="AlphaFoldDB" id="A0A918XZX1"/>
<evidence type="ECO:0000313" key="3">
    <source>
        <dbReference type="EMBL" id="GHD85330.1"/>
    </source>
</evidence>